<evidence type="ECO:0000313" key="2">
    <source>
        <dbReference type="Proteomes" id="UP001204445"/>
    </source>
</evidence>
<protein>
    <submittedName>
        <fullName evidence="1">Uncharacterized protein</fullName>
    </submittedName>
</protein>
<evidence type="ECO:0000313" key="1">
    <source>
        <dbReference type="EMBL" id="MCS3902436.1"/>
    </source>
</evidence>
<name>A0AAE3HHI8_9GAMM</name>
<proteinExistence type="predicted"/>
<dbReference type="EMBL" id="JANUCT010000002">
    <property type="protein sequence ID" value="MCS3902436.1"/>
    <property type="molecule type" value="Genomic_DNA"/>
</dbReference>
<reference evidence="1" key="1">
    <citation type="submission" date="2022-08" db="EMBL/GenBank/DDBJ databases">
        <title>Genomic Encyclopedia of Type Strains, Phase III (KMG-III): the genomes of soil and plant-associated and newly described type strains.</title>
        <authorList>
            <person name="Whitman W."/>
        </authorList>
    </citation>
    <scope>NUCLEOTIDE SEQUENCE</scope>
    <source>
        <strain evidence="1">HMT 1</strain>
    </source>
</reference>
<dbReference type="AlphaFoldDB" id="A0AAE3HHI8"/>
<accession>A0AAE3HHI8</accession>
<comment type="caution">
    <text evidence="1">The sequence shown here is derived from an EMBL/GenBank/DDBJ whole genome shotgun (WGS) entry which is preliminary data.</text>
</comment>
<dbReference type="Proteomes" id="UP001204445">
    <property type="component" value="Unassembled WGS sequence"/>
</dbReference>
<keyword evidence="2" id="KW-1185">Reference proteome</keyword>
<organism evidence="1 2">
    <name type="scientific">Methylohalomonas lacus</name>
    <dbReference type="NCBI Taxonomy" id="398773"/>
    <lineage>
        <taxon>Bacteria</taxon>
        <taxon>Pseudomonadati</taxon>
        <taxon>Pseudomonadota</taxon>
        <taxon>Gammaproteobacteria</taxon>
        <taxon>Methylohalomonadales</taxon>
        <taxon>Methylohalomonadaceae</taxon>
        <taxon>Methylohalomonas</taxon>
    </lineage>
</organism>
<sequence length="29" mass="3036">MAQLVGLVDELVAEHGDDVEQVVDDIGVA</sequence>
<gene>
    <name evidence="1" type="ORF">J2T55_000432</name>
</gene>